<dbReference type="InterPro" id="IPR002711">
    <property type="entry name" value="HNH"/>
</dbReference>
<sequence length="216" mass="24936">MMNARGGYGRPCFLARIYHDLLQAAQQLERLEFERFLNRLLAIRAQRKASATSHPEAELLLEINQEIPANLQNRYNALAQKRQVETLTDEDYRELLELTVNCWAIWAFSRCPMSERISSDFRQRVAERAEHCCEYCRSQAKFVVQSFAVEHIVPLSQGGLTMLDNLALACQGCNNHKYNKQVSIDPANNLPAPLFHPRQQQWHEHFCWNAGCCFPG</sequence>
<evidence type="ECO:0000313" key="2">
    <source>
        <dbReference type="EMBL" id="CDH47040.1"/>
    </source>
</evidence>
<organism evidence="2 3">
    <name type="scientific">Candidatus Contendobacter odensis Run_B_J11</name>
    <dbReference type="NCBI Taxonomy" id="1400861"/>
    <lineage>
        <taxon>Bacteria</taxon>
        <taxon>Pseudomonadati</taxon>
        <taxon>Pseudomonadota</taxon>
        <taxon>Gammaproteobacteria</taxon>
        <taxon>Candidatus Competibacteraceae</taxon>
        <taxon>Candidatus Contendibacter</taxon>
    </lineage>
</organism>
<dbReference type="Gene3D" id="1.10.30.50">
    <property type="match status" value="1"/>
</dbReference>
<dbReference type="GO" id="GO:0003676">
    <property type="term" value="F:nucleic acid binding"/>
    <property type="evidence" value="ECO:0007669"/>
    <property type="project" value="InterPro"/>
</dbReference>
<dbReference type="InterPro" id="IPR052892">
    <property type="entry name" value="NA-targeting_endonuclease"/>
</dbReference>
<dbReference type="GO" id="GO:0008270">
    <property type="term" value="F:zinc ion binding"/>
    <property type="evidence" value="ECO:0007669"/>
    <property type="project" value="InterPro"/>
</dbReference>
<dbReference type="Proteomes" id="UP000019184">
    <property type="component" value="Unassembled WGS sequence"/>
</dbReference>
<dbReference type="SMART" id="SM00507">
    <property type="entry name" value="HNHc"/>
    <property type="match status" value="1"/>
</dbReference>
<comment type="caution">
    <text evidence="2">The sequence shown here is derived from an EMBL/GenBank/DDBJ whole genome shotgun (WGS) entry which is preliminary data.</text>
</comment>
<protein>
    <recommendedName>
        <fullName evidence="1">HNH nuclease domain-containing protein</fullName>
    </recommendedName>
</protein>
<dbReference type="GO" id="GO:0004519">
    <property type="term" value="F:endonuclease activity"/>
    <property type="evidence" value="ECO:0007669"/>
    <property type="project" value="InterPro"/>
</dbReference>
<proteinExistence type="predicted"/>
<keyword evidence="3" id="KW-1185">Reference proteome</keyword>
<feature type="domain" description="HNH nuclease" evidence="1">
    <location>
        <begin position="120"/>
        <end position="175"/>
    </location>
</feature>
<reference evidence="2 3" key="1">
    <citation type="journal article" date="2014" name="ISME J.">
        <title>Candidatus Competibacter-lineage genomes retrieved from metagenomes reveal functional metabolic diversity.</title>
        <authorList>
            <person name="McIlroy S.J."/>
            <person name="Albertsen M."/>
            <person name="Andresen E.K."/>
            <person name="Saunders A.M."/>
            <person name="Kristiansen R."/>
            <person name="Stokholm-Bjerregaard M."/>
            <person name="Nielsen K.L."/>
            <person name="Nielsen P.H."/>
        </authorList>
    </citation>
    <scope>NUCLEOTIDE SEQUENCE [LARGE SCALE GENOMIC DNA]</scope>
    <source>
        <strain evidence="2 3">Run_B_J11</strain>
    </source>
</reference>
<dbReference type="InterPro" id="IPR003615">
    <property type="entry name" value="HNH_nuc"/>
</dbReference>
<dbReference type="PANTHER" id="PTHR33877">
    <property type="entry name" value="SLL1193 PROTEIN"/>
    <property type="match status" value="1"/>
</dbReference>
<dbReference type="AlphaFoldDB" id="A0A7U7GFA8"/>
<dbReference type="Pfam" id="PF01844">
    <property type="entry name" value="HNH"/>
    <property type="match status" value="1"/>
</dbReference>
<gene>
    <name evidence="2" type="ORF">BN874_710003</name>
</gene>
<evidence type="ECO:0000313" key="3">
    <source>
        <dbReference type="Proteomes" id="UP000019184"/>
    </source>
</evidence>
<dbReference type="EMBL" id="CBTK010000289">
    <property type="protein sequence ID" value="CDH47040.1"/>
    <property type="molecule type" value="Genomic_DNA"/>
</dbReference>
<evidence type="ECO:0000259" key="1">
    <source>
        <dbReference type="SMART" id="SM00507"/>
    </source>
</evidence>
<name>A0A7U7GFA8_9GAMM</name>
<dbReference type="PANTHER" id="PTHR33877:SF1">
    <property type="entry name" value="TYPE IV METHYL-DIRECTED RESTRICTION ENZYME ECOKMCRA"/>
    <property type="match status" value="1"/>
</dbReference>
<dbReference type="CDD" id="cd00085">
    <property type="entry name" value="HNHc"/>
    <property type="match status" value="1"/>
</dbReference>
<accession>A0A7U7GFA8</accession>